<dbReference type="AlphaFoldDB" id="M7XXX1"/>
<name>M7XXX1_9BACT</name>
<dbReference type="STRING" id="1239962.C943_00605"/>
<protein>
    <submittedName>
        <fullName evidence="2">Uncharacterized protein</fullName>
    </submittedName>
</protein>
<dbReference type="Proteomes" id="UP000010953">
    <property type="component" value="Unassembled WGS sequence"/>
</dbReference>
<keyword evidence="1" id="KW-0472">Membrane</keyword>
<keyword evidence="1" id="KW-1133">Transmembrane helix</keyword>
<evidence type="ECO:0000313" key="2">
    <source>
        <dbReference type="EMBL" id="EMS33327.1"/>
    </source>
</evidence>
<comment type="caution">
    <text evidence="2">The sequence shown here is derived from an EMBL/GenBank/DDBJ whole genome shotgun (WGS) entry which is preliminary data.</text>
</comment>
<keyword evidence="3" id="KW-1185">Reference proteome</keyword>
<sequence>MVFLIGLGLLVWGLYRYNKEIRKDKAGITIFTWYWKTQRNGFIYALLIGGTILCLQELVRFIKFLMG</sequence>
<organism evidence="2 3">
    <name type="scientific">Mariniradius saccharolyticus AK6</name>
    <dbReference type="NCBI Taxonomy" id="1239962"/>
    <lineage>
        <taxon>Bacteria</taxon>
        <taxon>Pseudomonadati</taxon>
        <taxon>Bacteroidota</taxon>
        <taxon>Cytophagia</taxon>
        <taxon>Cytophagales</taxon>
        <taxon>Cyclobacteriaceae</taxon>
        <taxon>Mariniradius</taxon>
    </lineage>
</organism>
<dbReference type="InParanoid" id="M7XXX1"/>
<gene>
    <name evidence="2" type="ORF">C943_00605</name>
</gene>
<evidence type="ECO:0000313" key="3">
    <source>
        <dbReference type="Proteomes" id="UP000010953"/>
    </source>
</evidence>
<evidence type="ECO:0000256" key="1">
    <source>
        <dbReference type="SAM" id="Phobius"/>
    </source>
</evidence>
<feature type="transmembrane region" description="Helical" evidence="1">
    <location>
        <begin position="42"/>
        <end position="62"/>
    </location>
</feature>
<dbReference type="EMBL" id="AMZY02000010">
    <property type="protein sequence ID" value="EMS33327.1"/>
    <property type="molecule type" value="Genomic_DNA"/>
</dbReference>
<accession>M7XXX1</accession>
<reference evidence="2" key="1">
    <citation type="submission" date="2013-01" db="EMBL/GenBank/DDBJ databases">
        <title>Genome assembly of Mariniradius saccharolyticus AK6.</title>
        <authorList>
            <person name="Vaidya B."/>
            <person name="Khatri I."/>
            <person name="Tanuku N.R.S."/>
            <person name="Subramanian S."/>
            <person name="Pinnaka A."/>
        </authorList>
    </citation>
    <scope>NUCLEOTIDE SEQUENCE [LARGE SCALE GENOMIC DNA]</scope>
    <source>
        <strain evidence="2">AK6</strain>
    </source>
</reference>
<keyword evidence="1" id="KW-0812">Transmembrane</keyword>
<proteinExistence type="predicted"/>